<name>A0AAW2YUC2_9EUKA</name>
<feature type="compositionally biased region" description="Basic and acidic residues" evidence="3">
    <location>
        <begin position="200"/>
        <end position="209"/>
    </location>
</feature>
<reference evidence="4 5" key="1">
    <citation type="submission" date="2024-03" db="EMBL/GenBank/DDBJ databases">
        <title>The Acrasis kona genome and developmental transcriptomes reveal deep origins of eukaryotic multicellular pathways.</title>
        <authorList>
            <person name="Sheikh S."/>
            <person name="Fu C.-J."/>
            <person name="Brown M.W."/>
            <person name="Baldauf S.L."/>
        </authorList>
    </citation>
    <scope>NUCLEOTIDE SEQUENCE [LARGE SCALE GENOMIC DNA]</scope>
    <source>
        <strain evidence="4 5">ATCC MYA-3509</strain>
    </source>
</reference>
<dbReference type="GO" id="GO:0007165">
    <property type="term" value="P:signal transduction"/>
    <property type="evidence" value="ECO:0007669"/>
    <property type="project" value="InterPro"/>
</dbReference>
<accession>A0AAW2YUC2</accession>
<evidence type="ECO:0000313" key="4">
    <source>
        <dbReference type="EMBL" id="KAL0480556.1"/>
    </source>
</evidence>
<evidence type="ECO:0000313" key="5">
    <source>
        <dbReference type="Proteomes" id="UP001431209"/>
    </source>
</evidence>
<dbReference type="AlphaFoldDB" id="A0AAW2YUC2"/>
<keyword evidence="2" id="KW-0342">GTP-binding</keyword>
<keyword evidence="5" id="KW-1185">Reference proteome</keyword>
<dbReference type="Gene3D" id="3.40.50.300">
    <property type="entry name" value="P-loop containing nucleotide triphosphate hydrolases"/>
    <property type="match status" value="1"/>
</dbReference>
<dbReference type="SUPFAM" id="SSF52540">
    <property type="entry name" value="P-loop containing nucleoside triphosphate hydrolases"/>
    <property type="match status" value="1"/>
</dbReference>
<dbReference type="Proteomes" id="UP001431209">
    <property type="component" value="Unassembled WGS sequence"/>
</dbReference>
<dbReference type="InterPro" id="IPR027417">
    <property type="entry name" value="P-loop_NTPase"/>
</dbReference>
<dbReference type="GO" id="GO:0016020">
    <property type="term" value="C:membrane"/>
    <property type="evidence" value="ECO:0007669"/>
    <property type="project" value="InterPro"/>
</dbReference>
<organism evidence="4 5">
    <name type="scientific">Acrasis kona</name>
    <dbReference type="NCBI Taxonomy" id="1008807"/>
    <lineage>
        <taxon>Eukaryota</taxon>
        <taxon>Discoba</taxon>
        <taxon>Heterolobosea</taxon>
        <taxon>Tetramitia</taxon>
        <taxon>Eutetramitia</taxon>
        <taxon>Acrasidae</taxon>
        <taxon>Acrasis</taxon>
    </lineage>
</organism>
<dbReference type="PROSITE" id="PS51419">
    <property type="entry name" value="RAB"/>
    <property type="match status" value="1"/>
</dbReference>
<sequence length="209" mass="23408">MRDELKIAVIGAGAVGKSCMTVLMTTHNKPSGEYDPTIEDAYFHVCKVDERTINLEILDTAGQDEYRALRPQYMMGCYGFLIVCDLTDPASMDNLIEFVELIRRVRNIDDETPFPAVLCGNKVDLTTKRMISLDELRDFSKKYINGCPVFETSATSSLNVKDSFIQLVRECLKQRERAAKPKEKKPRKSSFLSSSGSAEAKSDLDAFVG</sequence>
<gene>
    <name evidence="4" type="ORF">AKO1_006839</name>
</gene>
<dbReference type="SMART" id="SM00173">
    <property type="entry name" value="RAS"/>
    <property type="match status" value="1"/>
</dbReference>
<dbReference type="NCBIfam" id="TIGR00231">
    <property type="entry name" value="small_GTP"/>
    <property type="match status" value="1"/>
</dbReference>
<dbReference type="GO" id="GO:0003924">
    <property type="term" value="F:GTPase activity"/>
    <property type="evidence" value="ECO:0007669"/>
    <property type="project" value="InterPro"/>
</dbReference>
<dbReference type="SMART" id="SM00174">
    <property type="entry name" value="RHO"/>
    <property type="match status" value="1"/>
</dbReference>
<dbReference type="Pfam" id="PF00071">
    <property type="entry name" value="Ras"/>
    <property type="match status" value="1"/>
</dbReference>
<dbReference type="PROSITE" id="PS51421">
    <property type="entry name" value="RAS"/>
    <property type="match status" value="1"/>
</dbReference>
<evidence type="ECO:0000256" key="3">
    <source>
        <dbReference type="SAM" id="MobiDB-lite"/>
    </source>
</evidence>
<dbReference type="EMBL" id="JAOPGA020000668">
    <property type="protein sequence ID" value="KAL0480556.1"/>
    <property type="molecule type" value="Genomic_DNA"/>
</dbReference>
<dbReference type="FunFam" id="3.40.50.300:FF:001447">
    <property type="entry name" value="Ras-related protein Rab-1B"/>
    <property type="match status" value="1"/>
</dbReference>
<comment type="caution">
    <text evidence="4">The sequence shown here is derived from an EMBL/GenBank/DDBJ whole genome shotgun (WGS) entry which is preliminary data.</text>
</comment>
<dbReference type="GO" id="GO:0005525">
    <property type="term" value="F:GTP binding"/>
    <property type="evidence" value="ECO:0007669"/>
    <property type="project" value="UniProtKB-KW"/>
</dbReference>
<keyword evidence="1" id="KW-0547">Nucleotide-binding</keyword>
<dbReference type="InterPro" id="IPR001806">
    <property type="entry name" value="Small_GTPase"/>
</dbReference>
<dbReference type="PRINTS" id="PR00449">
    <property type="entry name" value="RASTRNSFRMNG"/>
</dbReference>
<proteinExistence type="predicted"/>
<feature type="compositionally biased region" description="Low complexity" evidence="3">
    <location>
        <begin position="189"/>
        <end position="199"/>
    </location>
</feature>
<evidence type="ECO:0000256" key="2">
    <source>
        <dbReference type="ARBA" id="ARBA00023134"/>
    </source>
</evidence>
<dbReference type="SMART" id="SM00175">
    <property type="entry name" value="RAB"/>
    <property type="match status" value="1"/>
</dbReference>
<dbReference type="InterPro" id="IPR005225">
    <property type="entry name" value="Small_GTP-bd"/>
</dbReference>
<protein>
    <submittedName>
        <fullName evidence="4">Rit1</fullName>
    </submittedName>
</protein>
<feature type="region of interest" description="Disordered" evidence="3">
    <location>
        <begin position="177"/>
        <end position="209"/>
    </location>
</feature>
<evidence type="ECO:0000256" key="1">
    <source>
        <dbReference type="ARBA" id="ARBA00022741"/>
    </source>
</evidence>
<dbReference type="InterPro" id="IPR020849">
    <property type="entry name" value="Small_GTPase_Ras-type"/>
</dbReference>
<dbReference type="PANTHER" id="PTHR24070">
    <property type="entry name" value="RAS, DI-RAS, AND RHEB FAMILY MEMBERS OF SMALL GTPASE SUPERFAMILY"/>
    <property type="match status" value="1"/>
</dbReference>